<evidence type="ECO:0000256" key="2">
    <source>
        <dbReference type="ARBA" id="ARBA00012438"/>
    </source>
</evidence>
<dbReference type="InterPro" id="IPR005467">
    <property type="entry name" value="His_kinase_dom"/>
</dbReference>
<evidence type="ECO:0000256" key="1">
    <source>
        <dbReference type="ARBA" id="ARBA00000085"/>
    </source>
</evidence>
<organism evidence="10 11">
    <name type="scientific">Rhodobacter lacus</name>
    <dbReference type="NCBI Taxonomy" id="1641972"/>
    <lineage>
        <taxon>Bacteria</taxon>
        <taxon>Pseudomonadati</taxon>
        <taxon>Pseudomonadota</taxon>
        <taxon>Alphaproteobacteria</taxon>
        <taxon>Rhodobacterales</taxon>
        <taxon>Rhodobacter group</taxon>
        <taxon>Rhodobacter</taxon>
    </lineage>
</organism>
<keyword evidence="7" id="KW-0067">ATP-binding</keyword>
<evidence type="ECO:0000256" key="4">
    <source>
        <dbReference type="ARBA" id="ARBA00022679"/>
    </source>
</evidence>
<proteinExistence type="predicted"/>
<evidence type="ECO:0000256" key="5">
    <source>
        <dbReference type="ARBA" id="ARBA00022741"/>
    </source>
</evidence>
<dbReference type="SMART" id="SM00387">
    <property type="entry name" value="HATPase_c"/>
    <property type="match status" value="1"/>
</dbReference>
<keyword evidence="6 10" id="KW-0418">Kinase</keyword>
<evidence type="ECO:0000256" key="3">
    <source>
        <dbReference type="ARBA" id="ARBA00022553"/>
    </source>
</evidence>
<dbReference type="Pfam" id="PF02518">
    <property type="entry name" value="HATPase_c"/>
    <property type="match status" value="1"/>
</dbReference>
<dbReference type="InterPro" id="IPR036890">
    <property type="entry name" value="HATPase_C_sf"/>
</dbReference>
<evidence type="ECO:0000256" key="7">
    <source>
        <dbReference type="ARBA" id="ARBA00022840"/>
    </source>
</evidence>
<dbReference type="PANTHER" id="PTHR41523">
    <property type="entry name" value="TWO-COMPONENT SYSTEM SENSOR PROTEIN"/>
    <property type="match status" value="1"/>
</dbReference>
<reference evidence="11" key="1">
    <citation type="journal article" date="2019" name="Int. J. Syst. Evol. Microbiol.">
        <title>The Global Catalogue of Microorganisms (GCM) 10K type strain sequencing project: providing services to taxonomists for standard genome sequencing and annotation.</title>
        <authorList>
            <consortium name="The Broad Institute Genomics Platform"/>
            <consortium name="The Broad Institute Genome Sequencing Center for Infectious Disease"/>
            <person name="Wu L."/>
            <person name="Ma J."/>
        </authorList>
    </citation>
    <scope>NUCLEOTIDE SEQUENCE [LARGE SCALE GENOMIC DNA]</scope>
    <source>
        <strain evidence="11">CCUG 55131</strain>
    </source>
</reference>
<dbReference type="InterPro" id="IPR011495">
    <property type="entry name" value="Sig_transdc_His_kin_sub2_dim/P"/>
</dbReference>
<dbReference type="InterPro" id="IPR003594">
    <property type="entry name" value="HATPase_dom"/>
</dbReference>
<name>A0ABW5ADY7_9RHOB</name>
<dbReference type="EMBL" id="JBHUIX010000019">
    <property type="protein sequence ID" value="MFD2175756.1"/>
    <property type="molecule type" value="Genomic_DNA"/>
</dbReference>
<dbReference type="GO" id="GO:0004673">
    <property type="term" value="F:protein histidine kinase activity"/>
    <property type="evidence" value="ECO:0007669"/>
    <property type="project" value="UniProtKB-EC"/>
</dbReference>
<sequence length="333" mass="36005">MTVTPHGPLFEWGASAAIFFLALALRFETEGLLPPGYPFLTFFPAVFLTGFFVSTRAGAGMAIACGLAAWYFFVTPEGTFRLGGRGLLAMGFYAFIVTTELFVIAAMRAALHKLEQERGDWARQAQQNTLMFHELQHRVSNNLQVIGSILRMEERKAGDAVAKKALNTAAARLGVIASLQRQLHDPRRQVTDIGALMQTALPEIVAAANLNERVRLSYDLAPLAVPAEQATPVALIVVEMVSNALEHALRESGQTTITLRLRLEDGIATIAIADDGKGLPDDFDPEQPKSLGLRLARQFAAQLEGALTFGAAEGGGTLVTLRFPPKPIEPVTP</sequence>
<dbReference type="PRINTS" id="PR00344">
    <property type="entry name" value="BCTRLSENSOR"/>
</dbReference>
<keyword evidence="8" id="KW-0472">Membrane</keyword>
<keyword evidence="11" id="KW-1185">Reference proteome</keyword>
<feature type="transmembrane region" description="Helical" evidence="8">
    <location>
        <begin position="12"/>
        <end position="27"/>
    </location>
</feature>
<dbReference type="InterPro" id="IPR004358">
    <property type="entry name" value="Sig_transdc_His_kin-like_C"/>
</dbReference>
<comment type="caution">
    <text evidence="10">The sequence shown here is derived from an EMBL/GenBank/DDBJ whole genome shotgun (WGS) entry which is preliminary data.</text>
</comment>
<evidence type="ECO:0000256" key="8">
    <source>
        <dbReference type="SAM" id="Phobius"/>
    </source>
</evidence>
<dbReference type="SUPFAM" id="SSF55874">
    <property type="entry name" value="ATPase domain of HSP90 chaperone/DNA topoisomerase II/histidine kinase"/>
    <property type="match status" value="1"/>
</dbReference>
<comment type="catalytic activity">
    <reaction evidence="1">
        <text>ATP + protein L-histidine = ADP + protein N-phospho-L-histidine.</text>
        <dbReference type="EC" id="2.7.13.3"/>
    </reaction>
</comment>
<keyword evidence="4 10" id="KW-0808">Transferase</keyword>
<protein>
    <recommendedName>
        <fullName evidence="2">histidine kinase</fullName>
        <ecNumber evidence="2">2.7.13.3</ecNumber>
    </recommendedName>
</protein>
<keyword evidence="8" id="KW-1133">Transmembrane helix</keyword>
<keyword evidence="3" id="KW-0597">Phosphoprotein</keyword>
<feature type="transmembrane region" description="Helical" evidence="8">
    <location>
        <begin position="39"/>
        <end position="72"/>
    </location>
</feature>
<keyword evidence="8" id="KW-0812">Transmembrane</keyword>
<gene>
    <name evidence="10" type="ORF">ACFSM0_16810</name>
</gene>
<evidence type="ECO:0000313" key="11">
    <source>
        <dbReference type="Proteomes" id="UP001597413"/>
    </source>
</evidence>
<dbReference type="Pfam" id="PF07568">
    <property type="entry name" value="HisKA_2"/>
    <property type="match status" value="1"/>
</dbReference>
<dbReference type="Proteomes" id="UP001597413">
    <property type="component" value="Unassembled WGS sequence"/>
</dbReference>
<evidence type="ECO:0000313" key="10">
    <source>
        <dbReference type="EMBL" id="MFD2175756.1"/>
    </source>
</evidence>
<feature type="domain" description="Histidine kinase" evidence="9">
    <location>
        <begin position="134"/>
        <end position="327"/>
    </location>
</feature>
<feature type="transmembrane region" description="Helical" evidence="8">
    <location>
        <begin position="92"/>
        <end position="111"/>
    </location>
</feature>
<dbReference type="EC" id="2.7.13.3" evidence="2"/>
<dbReference type="InterPro" id="IPR025201">
    <property type="entry name" value="KdpD_TM"/>
</dbReference>
<accession>A0ABW5ADY7</accession>
<dbReference type="PANTHER" id="PTHR41523:SF8">
    <property type="entry name" value="ETHYLENE RESPONSE SENSOR PROTEIN"/>
    <property type="match status" value="1"/>
</dbReference>
<dbReference type="Gene3D" id="3.30.565.10">
    <property type="entry name" value="Histidine kinase-like ATPase, C-terminal domain"/>
    <property type="match status" value="1"/>
</dbReference>
<keyword evidence="5" id="KW-0547">Nucleotide-binding</keyword>
<dbReference type="PROSITE" id="PS50109">
    <property type="entry name" value="HIS_KIN"/>
    <property type="match status" value="1"/>
</dbReference>
<evidence type="ECO:0000259" key="9">
    <source>
        <dbReference type="PROSITE" id="PS50109"/>
    </source>
</evidence>
<dbReference type="Pfam" id="PF13493">
    <property type="entry name" value="DUF4118"/>
    <property type="match status" value="1"/>
</dbReference>
<evidence type="ECO:0000256" key="6">
    <source>
        <dbReference type="ARBA" id="ARBA00022777"/>
    </source>
</evidence>